<accession>A0A1E4SFW6</accession>
<evidence type="ECO:0000313" key="1">
    <source>
        <dbReference type="EMBL" id="ODV78404.1"/>
    </source>
</evidence>
<dbReference type="GeneID" id="30984332"/>
<proteinExistence type="predicted"/>
<name>A0A1E4SFW6_9ASCO</name>
<dbReference type="STRING" id="984487.A0A1E4SFW6"/>
<dbReference type="AlphaFoldDB" id="A0A1E4SFW6"/>
<organism evidence="1 2">
    <name type="scientific">Suhomyces tanzawaensis NRRL Y-17324</name>
    <dbReference type="NCBI Taxonomy" id="984487"/>
    <lineage>
        <taxon>Eukaryota</taxon>
        <taxon>Fungi</taxon>
        <taxon>Dikarya</taxon>
        <taxon>Ascomycota</taxon>
        <taxon>Saccharomycotina</taxon>
        <taxon>Pichiomycetes</taxon>
        <taxon>Debaryomycetaceae</taxon>
        <taxon>Suhomyces</taxon>
    </lineage>
</organism>
<reference evidence="2" key="1">
    <citation type="submission" date="2016-05" db="EMBL/GenBank/DDBJ databases">
        <title>Comparative genomics of biotechnologically important yeasts.</title>
        <authorList>
            <consortium name="DOE Joint Genome Institute"/>
            <person name="Riley R."/>
            <person name="Haridas S."/>
            <person name="Wolfe K.H."/>
            <person name="Lopes M.R."/>
            <person name="Hittinger C.T."/>
            <person name="Goker M."/>
            <person name="Salamov A."/>
            <person name="Wisecaver J."/>
            <person name="Long T.M."/>
            <person name="Aerts A.L."/>
            <person name="Barry K."/>
            <person name="Choi C."/>
            <person name="Clum A."/>
            <person name="Coughlan A.Y."/>
            <person name="Deshpande S."/>
            <person name="Douglass A.P."/>
            <person name="Hanson S.J."/>
            <person name="Klenk H.-P."/>
            <person name="Labutti K."/>
            <person name="Lapidus A."/>
            <person name="Lindquist E."/>
            <person name="Lipzen A."/>
            <person name="Meier-Kolthoff J.P."/>
            <person name="Ohm R.A."/>
            <person name="Otillar R.P."/>
            <person name="Pangilinan J."/>
            <person name="Peng Y."/>
            <person name="Rokas A."/>
            <person name="Rosa C.A."/>
            <person name="Scheuner C."/>
            <person name="Sibirny A.A."/>
            <person name="Slot J.C."/>
            <person name="Stielow J.B."/>
            <person name="Sun H."/>
            <person name="Kurtzman C.P."/>
            <person name="Blackwell M."/>
            <person name="Grigoriev I.V."/>
            <person name="Jeffries T.W."/>
        </authorList>
    </citation>
    <scope>NUCLEOTIDE SEQUENCE [LARGE SCALE GENOMIC DNA]</scope>
    <source>
        <strain evidence="2">NRRL Y-17324</strain>
    </source>
</reference>
<dbReference type="RefSeq" id="XP_020063526.1">
    <property type="nucleotide sequence ID" value="XM_020210196.1"/>
</dbReference>
<sequence length="191" mass="21492">MIQKFVCVPKSDYDVIVISNGTIQQIEAGLANLNESTNNEIPLNGHITYLDTFDQLANHLKALNKAAAPGSRGFSGKVLFMFFNGLDYVQDFLSSLIDYYNKCTFLDSFQYHTFNHSTTLSGPTFNTIVSITNDILKKMTFMLGRVRGLYIDDTQLAGEKSYPLRCLARNFPNVERIELASRPNLLFNAIV</sequence>
<dbReference type="Proteomes" id="UP000094285">
    <property type="component" value="Unassembled WGS sequence"/>
</dbReference>
<dbReference type="OrthoDB" id="4014612at2759"/>
<evidence type="ECO:0000313" key="2">
    <source>
        <dbReference type="Proteomes" id="UP000094285"/>
    </source>
</evidence>
<dbReference type="EMBL" id="KV453913">
    <property type="protein sequence ID" value="ODV78404.1"/>
    <property type="molecule type" value="Genomic_DNA"/>
</dbReference>
<keyword evidence="2" id="KW-1185">Reference proteome</keyword>
<gene>
    <name evidence="1" type="ORF">CANTADRAFT_53373</name>
</gene>
<protein>
    <submittedName>
        <fullName evidence="1">Uncharacterized protein</fullName>
    </submittedName>
</protein>